<dbReference type="SUPFAM" id="SSF102114">
    <property type="entry name" value="Radical SAM enzymes"/>
    <property type="match status" value="1"/>
</dbReference>
<gene>
    <name evidence="13" type="primary">miaB</name>
    <name evidence="17" type="ORF">MSL71_38890</name>
</gene>
<name>A0A4U8YPS7_9BACT</name>
<feature type="binding site" evidence="13">
    <location>
        <position position="102"/>
    </location>
    <ligand>
        <name>[4Fe-4S] cluster</name>
        <dbReference type="ChEBI" id="CHEBI:49883"/>
        <label>1</label>
    </ligand>
</feature>
<dbReference type="EC" id="2.8.4.3" evidence="9 13"/>
<evidence type="ECO:0000256" key="1">
    <source>
        <dbReference type="ARBA" id="ARBA00003234"/>
    </source>
</evidence>
<dbReference type="Proteomes" id="UP000507962">
    <property type="component" value="Unassembled WGS sequence"/>
</dbReference>
<evidence type="ECO:0000259" key="16">
    <source>
        <dbReference type="PROSITE" id="PS51918"/>
    </source>
</evidence>
<feature type="binding site" evidence="13">
    <location>
        <position position="178"/>
    </location>
    <ligand>
        <name>[4Fe-4S] cluster</name>
        <dbReference type="ChEBI" id="CHEBI:49883"/>
        <label>2</label>
        <note>4Fe-4S-S-AdoMet</note>
    </ligand>
</feature>
<dbReference type="PANTHER" id="PTHR43020:SF2">
    <property type="entry name" value="MITOCHONDRIAL TRNA METHYLTHIOTRANSFERASE CDK5RAP1"/>
    <property type="match status" value="1"/>
</dbReference>
<dbReference type="Gene3D" id="3.40.50.12160">
    <property type="entry name" value="Methylthiotransferase, N-terminal domain"/>
    <property type="match status" value="1"/>
</dbReference>
<dbReference type="CDD" id="cd01335">
    <property type="entry name" value="Radical_SAM"/>
    <property type="match status" value="1"/>
</dbReference>
<comment type="catalytic activity">
    <reaction evidence="13">
        <text>N(6)-dimethylallyladenosine(37) in tRNA + (sulfur carrier)-SH + AH2 + 2 S-adenosyl-L-methionine = 2-methylsulfanyl-N(6)-dimethylallyladenosine(37) in tRNA + (sulfur carrier)-H + 5'-deoxyadenosine + L-methionine + A + S-adenosyl-L-homocysteine + 2 H(+)</text>
        <dbReference type="Rhea" id="RHEA:37067"/>
        <dbReference type="Rhea" id="RHEA-COMP:10375"/>
        <dbReference type="Rhea" id="RHEA-COMP:10376"/>
        <dbReference type="Rhea" id="RHEA-COMP:14737"/>
        <dbReference type="Rhea" id="RHEA-COMP:14739"/>
        <dbReference type="ChEBI" id="CHEBI:13193"/>
        <dbReference type="ChEBI" id="CHEBI:15378"/>
        <dbReference type="ChEBI" id="CHEBI:17319"/>
        <dbReference type="ChEBI" id="CHEBI:17499"/>
        <dbReference type="ChEBI" id="CHEBI:29917"/>
        <dbReference type="ChEBI" id="CHEBI:57844"/>
        <dbReference type="ChEBI" id="CHEBI:57856"/>
        <dbReference type="ChEBI" id="CHEBI:59789"/>
        <dbReference type="ChEBI" id="CHEBI:64428"/>
        <dbReference type="ChEBI" id="CHEBI:74415"/>
        <dbReference type="ChEBI" id="CHEBI:74417"/>
        <dbReference type="EC" id="2.8.4.3"/>
    </reaction>
</comment>
<dbReference type="Pfam" id="PF04055">
    <property type="entry name" value="Radical_SAM"/>
    <property type="match status" value="1"/>
</dbReference>
<dbReference type="GO" id="GO:0005829">
    <property type="term" value="C:cytosol"/>
    <property type="evidence" value="ECO:0007669"/>
    <property type="project" value="TreeGrafter"/>
</dbReference>
<dbReference type="EMBL" id="CAADHO010000008">
    <property type="protein sequence ID" value="VFQ46226.1"/>
    <property type="molecule type" value="Genomic_DNA"/>
</dbReference>
<dbReference type="FunFam" id="3.80.30.20:FF:000001">
    <property type="entry name" value="tRNA-2-methylthio-N(6)-dimethylallyladenosine synthase 2"/>
    <property type="match status" value="1"/>
</dbReference>
<dbReference type="InterPro" id="IPR038135">
    <property type="entry name" value="Methylthiotransferase_N_sf"/>
</dbReference>
<feature type="domain" description="Radical SAM core" evidence="16">
    <location>
        <begin position="164"/>
        <end position="393"/>
    </location>
</feature>
<feature type="domain" description="MTTase N-terminal" evidence="15">
    <location>
        <begin position="23"/>
        <end position="139"/>
    </location>
</feature>
<evidence type="ECO:0000256" key="11">
    <source>
        <dbReference type="ARBA" id="ARBA00080698"/>
    </source>
</evidence>
<dbReference type="InterPro" id="IPR007197">
    <property type="entry name" value="rSAM"/>
</dbReference>
<sequence length="464" mass="51983">MRSDQGPRKGCPSRGKETRMNMKCVYIYTIGCQMNVYDSEMFKKVLRPLGYIPTDEVEDADLVIVNTCTVRKKAEEKAFSFLGRMRALKKKNPELIVAIGGCVAQQEGAAILRRMPYVDLVFGTRAYARLAAMVKAFEYDRIPVVDVEMTMGVADEIPTPAMDAEVEVSRFVTIMRGCDNFCSYCIVPYVRGREESRDPDAIVQEVTELVARGAREITLLGQNVNSYGKKEDLCDFPELLRRVSDVEDLERIRFATSHPKDLSPGLVEAYRDLPKLCNHIHLPVQSGSNAVLKKMNRKYTREDYMQRIERLKEVRPDIALTSDMIVGFPGETEEDFAETLDLVRAVGFSGIFAFKYSDRPNAPAVGYEGKVSEEDKSRRLAALLDLEKELSEKRNLSYAGTTVEVLVEGRKEGKGGLQWTGRSSCNRVVNFTAAKEGSDANLVGKVVPVYIEEGLPHSLRGVLV</sequence>
<dbReference type="SFLD" id="SFLDG01061">
    <property type="entry name" value="methylthiotransferase"/>
    <property type="match status" value="1"/>
</dbReference>
<evidence type="ECO:0000256" key="10">
    <source>
        <dbReference type="ARBA" id="ARBA00068570"/>
    </source>
</evidence>
<evidence type="ECO:0000259" key="14">
    <source>
        <dbReference type="PROSITE" id="PS50926"/>
    </source>
</evidence>
<evidence type="ECO:0000256" key="3">
    <source>
        <dbReference type="ARBA" id="ARBA00022490"/>
    </source>
</evidence>
<dbReference type="GO" id="GO:0035597">
    <property type="term" value="F:tRNA-2-methylthio-N(6)-dimethylallyladenosine(37) synthase activity"/>
    <property type="evidence" value="ECO:0007669"/>
    <property type="project" value="UniProtKB-EC"/>
</dbReference>
<dbReference type="SFLD" id="SFLDG01082">
    <property type="entry name" value="B12-binding_domain_containing"/>
    <property type="match status" value="1"/>
</dbReference>
<keyword evidence="3 13" id="KW-0963">Cytoplasm</keyword>
<feature type="binding site" evidence="13">
    <location>
        <position position="32"/>
    </location>
    <ligand>
        <name>[4Fe-4S] cluster</name>
        <dbReference type="ChEBI" id="CHEBI:49883"/>
        <label>1</label>
    </ligand>
</feature>
<comment type="function">
    <text evidence="1 13">Catalyzes the methylthiolation of N6-(dimethylallyl)adenosine (i(6)A), leading to the formation of 2-methylthio-N6-(dimethylallyl)adenosine (ms(2)i(6)A) at position 37 in tRNAs that read codons beginning with uridine.</text>
</comment>
<dbReference type="SFLD" id="SFLDF00273">
    <property type="entry name" value="(dimethylallyl)adenosine_tRNA"/>
    <property type="match status" value="1"/>
</dbReference>
<dbReference type="HAMAP" id="MF_01864">
    <property type="entry name" value="tRNA_metthiotr_MiaB"/>
    <property type="match status" value="1"/>
</dbReference>
<keyword evidence="13" id="KW-0819">tRNA processing</keyword>
<dbReference type="InterPro" id="IPR013848">
    <property type="entry name" value="Methylthiotransferase_N"/>
</dbReference>
<keyword evidence="5 13" id="KW-0949">S-adenosyl-L-methionine</keyword>
<dbReference type="SFLD" id="SFLDS00029">
    <property type="entry name" value="Radical_SAM"/>
    <property type="match status" value="1"/>
</dbReference>
<evidence type="ECO:0000313" key="18">
    <source>
        <dbReference type="Proteomes" id="UP000507962"/>
    </source>
</evidence>
<feature type="domain" description="TRAM" evidence="14">
    <location>
        <begin position="396"/>
        <end position="464"/>
    </location>
</feature>
<dbReference type="GO" id="GO:0046872">
    <property type="term" value="F:metal ion binding"/>
    <property type="evidence" value="ECO:0007669"/>
    <property type="project" value="UniProtKB-KW"/>
</dbReference>
<feature type="binding site" evidence="13">
    <location>
        <position position="182"/>
    </location>
    <ligand>
        <name>[4Fe-4S] cluster</name>
        <dbReference type="ChEBI" id="CHEBI:49883"/>
        <label>2</label>
        <note>4Fe-4S-S-AdoMet</note>
    </ligand>
</feature>
<evidence type="ECO:0000256" key="4">
    <source>
        <dbReference type="ARBA" id="ARBA00022679"/>
    </source>
</evidence>
<dbReference type="Gene3D" id="3.80.30.20">
    <property type="entry name" value="tm_1862 like domain"/>
    <property type="match status" value="1"/>
</dbReference>
<keyword evidence="18" id="KW-1185">Reference proteome</keyword>
<dbReference type="InterPro" id="IPR006463">
    <property type="entry name" value="MiaB_methiolase"/>
</dbReference>
<evidence type="ECO:0000256" key="13">
    <source>
        <dbReference type="HAMAP-Rule" id="MF_01864"/>
    </source>
</evidence>
<reference evidence="17 18" key="1">
    <citation type="submission" date="2019-03" db="EMBL/GenBank/DDBJ databases">
        <authorList>
            <person name="Nijsse B."/>
        </authorList>
    </citation>
    <scope>NUCLEOTIDE SEQUENCE [LARGE SCALE GENOMIC DNA]</scope>
    <source>
        <strain evidence="17">Desulfoluna butyratoxydans MSL71</strain>
    </source>
</reference>
<dbReference type="InterPro" id="IPR006638">
    <property type="entry name" value="Elp3/MiaA/NifB-like_rSAM"/>
</dbReference>
<dbReference type="NCBIfam" id="TIGR00089">
    <property type="entry name" value="MiaB/RimO family radical SAM methylthiotransferase"/>
    <property type="match status" value="1"/>
</dbReference>
<comment type="similarity">
    <text evidence="13">Belongs to the methylthiotransferase family. MiaB subfamily.</text>
</comment>
<dbReference type="InterPro" id="IPR020612">
    <property type="entry name" value="Methylthiotransferase_CS"/>
</dbReference>
<evidence type="ECO:0000256" key="9">
    <source>
        <dbReference type="ARBA" id="ARBA00033765"/>
    </source>
</evidence>
<feature type="binding site" evidence="13">
    <location>
        <position position="68"/>
    </location>
    <ligand>
        <name>[4Fe-4S] cluster</name>
        <dbReference type="ChEBI" id="CHEBI:49883"/>
        <label>1</label>
    </ligand>
</feature>
<evidence type="ECO:0000256" key="6">
    <source>
        <dbReference type="ARBA" id="ARBA00022723"/>
    </source>
</evidence>
<evidence type="ECO:0000256" key="12">
    <source>
        <dbReference type="ARBA" id="ARBA00081141"/>
    </source>
</evidence>
<dbReference type="GO" id="GO:0051539">
    <property type="term" value="F:4 iron, 4 sulfur cluster binding"/>
    <property type="evidence" value="ECO:0007669"/>
    <property type="project" value="UniProtKB-UniRule"/>
</dbReference>
<dbReference type="InterPro" id="IPR023404">
    <property type="entry name" value="rSAM_horseshoe"/>
</dbReference>
<evidence type="ECO:0000313" key="17">
    <source>
        <dbReference type="EMBL" id="VFQ46226.1"/>
    </source>
</evidence>
<evidence type="ECO:0000256" key="2">
    <source>
        <dbReference type="ARBA" id="ARBA00022485"/>
    </source>
</evidence>
<dbReference type="InterPro" id="IPR005839">
    <property type="entry name" value="Methylthiotransferase"/>
</dbReference>
<keyword evidence="8 13" id="KW-0411">Iron-sulfur</keyword>
<comment type="subunit">
    <text evidence="13">Monomer.</text>
</comment>
<dbReference type="PROSITE" id="PS50926">
    <property type="entry name" value="TRAM"/>
    <property type="match status" value="1"/>
</dbReference>
<protein>
    <recommendedName>
        <fullName evidence="10 13">tRNA-2-methylthio-N(6)-dimethylallyladenosine synthase</fullName>
        <ecNumber evidence="9 13">2.8.4.3</ecNumber>
    </recommendedName>
    <alternativeName>
        <fullName evidence="12 13">(Dimethylallyl)adenosine tRNA methylthiotransferase MiaB</fullName>
    </alternativeName>
    <alternativeName>
        <fullName evidence="11 13">tRNA-i(6)A37 methylthiotransferase</fullName>
    </alternativeName>
</protein>
<evidence type="ECO:0000256" key="8">
    <source>
        <dbReference type="ARBA" id="ARBA00023014"/>
    </source>
</evidence>
<comment type="cofactor">
    <cofactor evidence="13">
        <name>[4Fe-4S] cluster</name>
        <dbReference type="ChEBI" id="CHEBI:49883"/>
    </cofactor>
    <text evidence="13">Binds 2 [4Fe-4S] clusters. One cluster is coordinated with 3 cysteines and an exchangeable S-adenosyl-L-methionine.</text>
</comment>
<feature type="binding site" evidence="13">
    <location>
        <position position="185"/>
    </location>
    <ligand>
        <name>[4Fe-4S] cluster</name>
        <dbReference type="ChEBI" id="CHEBI:49883"/>
        <label>2</label>
        <note>4Fe-4S-S-AdoMet</note>
    </ligand>
</feature>
<dbReference type="PROSITE" id="PS51449">
    <property type="entry name" value="MTTASE_N"/>
    <property type="match status" value="1"/>
</dbReference>
<dbReference type="InterPro" id="IPR058240">
    <property type="entry name" value="rSAM_sf"/>
</dbReference>
<organism evidence="17 18">
    <name type="scientific">Desulfoluna butyratoxydans</name>
    <dbReference type="NCBI Taxonomy" id="231438"/>
    <lineage>
        <taxon>Bacteria</taxon>
        <taxon>Pseudomonadati</taxon>
        <taxon>Thermodesulfobacteriota</taxon>
        <taxon>Desulfobacteria</taxon>
        <taxon>Desulfobacterales</taxon>
        <taxon>Desulfolunaceae</taxon>
        <taxon>Desulfoluna</taxon>
    </lineage>
</organism>
<dbReference type="Pfam" id="PF01938">
    <property type="entry name" value="TRAM"/>
    <property type="match status" value="1"/>
</dbReference>
<dbReference type="Pfam" id="PF00919">
    <property type="entry name" value="UPF0004"/>
    <property type="match status" value="1"/>
</dbReference>
<keyword evidence="4 13" id="KW-0808">Transferase</keyword>
<evidence type="ECO:0000256" key="7">
    <source>
        <dbReference type="ARBA" id="ARBA00023004"/>
    </source>
</evidence>
<dbReference type="InterPro" id="IPR002792">
    <property type="entry name" value="TRAM_dom"/>
</dbReference>
<keyword evidence="6 13" id="KW-0479">Metal-binding</keyword>
<keyword evidence="7 13" id="KW-0408">Iron</keyword>
<dbReference type="PANTHER" id="PTHR43020">
    <property type="entry name" value="CDK5 REGULATORY SUBUNIT-ASSOCIATED PROTEIN 1"/>
    <property type="match status" value="1"/>
</dbReference>
<dbReference type="PROSITE" id="PS01278">
    <property type="entry name" value="MTTASE_RADICAL"/>
    <property type="match status" value="1"/>
</dbReference>
<evidence type="ECO:0000256" key="5">
    <source>
        <dbReference type="ARBA" id="ARBA00022691"/>
    </source>
</evidence>
<comment type="subcellular location">
    <subcellularLocation>
        <location evidence="13">Cytoplasm</location>
    </subcellularLocation>
</comment>
<dbReference type="FunFam" id="3.40.50.12160:FF:000003">
    <property type="entry name" value="CDK5 regulatory subunit-associated protein 1"/>
    <property type="match status" value="1"/>
</dbReference>
<keyword evidence="2 13" id="KW-0004">4Fe-4S</keyword>
<dbReference type="AlphaFoldDB" id="A0A4U8YPS7"/>
<dbReference type="PROSITE" id="PS51918">
    <property type="entry name" value="RADICAL_SAM"/>
    <property type="match status" value="1"/>
</dbReference>
<dbReference type="RefSeq" id="WP_343052769.1">
    <property type="nucleotide sequence ID" value="NZ_CAADHO010000008.1"/>
</dbReference>
<accession>A0A4U8YPS7</accession>
<dbReference type="SMART" id="SM00729">
    <property type="entry name" value="Elp3"/>
    <property type="match status" value="1"/>
</dbReference>
<proteinExistence type="inferred from homology"/>
<dbReference type="NCBIfam" id="TIGR01574">
    <property type="entry name" value="miaB-methiolase"/>
    <property type="match status" value="1"/>
</dbReference>
<evidence type="ECO:0000259" key="15">
    <source>
        <dbReference type="PROSITE" id="PS51449"/>
    </source>
</evidence>